<protein>
    <submittedName>
        <fullName evidence="1">Uncharacterized protein</fullName>
    </submittedName>
</protein>
<evidence type="ECO:0000313" key="2">
    <source>
        <dbReference type="Proteomes" id="UP000232164"/>
    </source>
</evidence>
<dbReference type="AlphaFoldDB" id="A0A2N0D0M5"/>
<sequence length="164" mass="18499">MPAPKLRPTLVPNPYFSRAHREDATNPRTIPAIINIKESAVVMLYSRGRLDDAQFAAASKFRALWEAVCRSTRAIDYGREPVDGGRRADPIGERQMHAADQLRRVRPLLGEQGYWLVARICGEGYSLGEVVRPRGSKRAKLNAANDLRTCLDKLCELWNLATRR</sequence>
<dbReference type="EMBL" id="PIQN01000026">
    <property type="protein sequence ID" value="PKA39663.1"/>
    <property type="molecule type" value="Genomic_DNA"/>
</dbReference>
<reference evidence="1 2" key="2">
    <citation type="submission" date="2017-12" db="EMBL/GenBank/DDBJ databases">
        <title>Genome sequence of Rhizobium sullae HCNT1 isolated from Sulla coronaria nodules and featuring peculiar denitrification phenotypes.</title>
        <authorList>
            <person name="De Diego-Diaz B."/>
            <person name="Treu L."/>
            <person name="Campanaro S."/>
            <person name="Da Silva Duarte V."/>
            <person name="Basaglia M."/>
            <person name="Favaro L."/>
            <person name="Casella S."/>
            <person name="Squartini A."/>
        </authorList>
    </citation>
    <scope>NUCLEOTIDE SEQUENCE [LARGE SCALE GENOMIC DNA]</scope>
    <source>
        <strain evidence="1 2">HCNT1</strain>
    </source>
</reference>
<dbReference type="Proteomes" id="UP000232164">
    <property type="component" value="Unassembled WGS sequence"/>
</dbReference>
<organism evidence="1 2">
    <name type="scientific">Rhizobium sullae</name>
    <name type="common">Rhizobium hedysari</name>
    <dbReference type="NCBI Taxonomy" id="50338"/>
    <lineage>
        <taxon>Bacteria</taxon>
        <taxon>Pseudomonadati</taxon>
        <taxon>Pseudomonadota</taxon>
        <taxon>Alphaproteobacteria</taxon>
        <taxon>Hyphomicrobiales</taxon>
        <taxon>Rhizobiaceae</taxon>
        <taxon>Rhizobium/Agrobacterium group</taxon>
        <taxon>Rhizobium</taxon>
    </lineage>
</organism>
<gene>
    <name evidence="1" type="ORF">CWR43_30830</name>
</gene>
<proteinExistence type="predicted"/>
<name>A0A2N0D0M5_RHISU</name>
<accession>A0A2N0D0M5</accession>
<dbReference type="RefSeq" id="WP_100772950.1">
    <property type="nucleotide sequence ID" value="NZ_PIQN01000026.1"/>
</dbReference>
<reference evidence="1 2" key="1">
    <citation type="submission" date="2017-11" db="EMBL/GenBank/DDBJ databases">
        <authorList>
            <person name="Han C.G."/>
        </authorList>
    </citation>
    <scope>NUCLEOTIDE SEQUENCE [LARGE SCALE GENOMIC DNA]</scope>
    <source>
        <strain evidence="1 2">HCNT1</strain>
    </source>
</reference>
<comment type="caution">
    <text evidence="1">The sequence shown here is derived from an EMBL/GenBank/DDBJ whole genome shotgun (WGS) entry which is preliminary data.</text>
</comment>
<evidence type="ECO:0000313" key="1">
    <source>
        <dbReference type="EMBL" id="PKA39663.1"/>
    </source>
</evidence>